<keyword evidence="1" id="KW-0812">Transmembrane</keyword>
<sequence>MFCNNCGERINNNSAFCGVCGERVNNKNQLANINYANSSRKMYTKNRKRNPIAKIVAILVLLLCVGGVYGYNNYISVNSSREKVSREFLMSLRDADYERFLKTIYISSEEYIDNANVKKNFLKETRGFRSKVVGELGEGWENKLIYIERQGDNKVEVLCDGKSIIDIPTVKIKNKYYIDTSLEDLI</sequence>
<dbReference type="STRING" id="84698.SAMN04488528_100888"/>
<dbReference type="AlphaFoldDB" id="A0A1I0XFV1"/>
<proteinExistence type="predicted"/>
<keyword evidence="1" id="KW-0472">Membrane</keyword>
<evidence type="ECO:0008006" key="4">
    <source>
        <dbReference type="Google" id="ProtNLM"/>
    </source>
</evidence>
<name>A0A1I0XFV1_9CLOT</name>
<feature type="transmembrane region" description="Helical" evidence="1">
    <location>
        <begin position="51"/>
        <end position="71"/>
    </location>
</feature>
<accession>A0A1I0XFV1</accession>
<protein>
    <recommendedName>
        <fullName evidence="4">Zinc-ribbon domain-containing protein</fullName>
    </recommendedName>
</protein>
<evidence type="ECO:0000313" key="2">
    <source>
        <dbReference type="EMBL" id="SFA99902.1"/>
    </source>
</evidence>
<evidence type="ECO:0000313" key="3">
    <source>
        <dbReference type="Proteomes" id="UP000198619"/>
    </source>
</evidence>
<keyword evidence="1" id="KW-1133">Transmembrane helix</keyword>
<reference evidence="2 3" key="1">
    <citation type="submission" date="2016-10" db="EMBL/GenBank/DDBJ databases">
        <authorList>
            <person name="de Groot N.N."/>
        </authorList>
    </citation>
    <scope>NUCLEOTIDE SEQUENCE [LARGE SCALE GENOMIC DNA]</scope>
    <source>
        <strain evidence="2 3">DSM 12271</strain>
    </source>
</reference>
<dbReference type="RefSeq" id="WP_090040031.1">
    <property type="nucleotide sequence ID" value="NZ_FOKI01000008.1"/>
</dbReference>
<dbReference type="OrthoDB" id="90521at2"/>
<evidence type="ECO:0000256" key="1">
    <source>
        <dbReference type="SAM" id="Phobius"/>
    </source>
</evidence>
<keyword evidence="3" id="KW-1185">Reference proteome</keyword>
<dbReference type="Proteomes" id="UP000198619">
    <property type="component" value="Unassembled WGS sequence"/>
</dbReference>
<dbReference type="EMBL" id="FOKI01000008">
    <property type="protein sequence ID" value="SFA99902.1"/>
    <property type="molecule type" value="Genomic_DNA"/>
</dbReference>
<gene>
    <name evidence="2" type="ORF">SAMN04488528_100888</name>
</gene>
<organism evidence="2 3">
    <name type="scientific">Clostridium frigidicarnis</name>
    <dbReference type="NCBI Taxonomy" id="84698"/>
    <lineage>
        <taxon>Bacteria</taxon>
        <taxon>Bacillati</taxon>
        <taxon>Bacillota</taxon>
        <taxon>Clostridia</taxon>
        <taxon>Eubacteriales</taxon>
        <taxon>Clostridiaceae</taxon>
        <taxon>Clostridium</taxon>
    </lineage>
</organism>